<gene>
    <name evidence="2" type="ORF">H8730_06205</name>
</gene>
<feature type="transmembrane region" description="Helical" evidence="1">
    <location>
        <begin position="107"/>
        <end position="126"/>
    </location>
</feature>
<feature type="transmembrane region" description="Helical" evidence="1">
    <location>
        <begin position="76"/>
        <end position="95"/>
    </location>
</feature>
<reference evidence="2" key="1">
    <citation type="submission" date="2020-08" db="EMBL/GenBank/DDBJ databases">
        <title>Genome public.</title>
        <authorList>
            <person name="Liu C."/>
            <person name="Sun Q."/>
        </authorList>
    </citation>
    <scope>NUCLEOTIDE SEQUENCE</scope>
    <source>
        <strain evidence="2">NSJ-32</strain>
    </source>
</reference>
<keyword evidence="3" id="KW-1185">Reference proteome</keyword>
<evidence type="ECO:0000313" key="2">
    <source>
        <dbReference type="EMBL" id="MBC8543131.1"/>
    </source>
</evidence>
<dbReference type="AlphaFoldDB" id="A0A926DSB0"/>
<proteinExistence type="predicted"/>
<sequence length="224" mass="25250">MDSLERYINQLFARYPKTQANLEAQDEILSNLRARIADDLSHGLSEKEAIANAKNSIPSLDFLDSKQRLTVSTRAFALNILQHVLLCLSVAWIVTLPFRMFHTSGRILNTAYLLMIIAAGILYFLARLLSPSTVTRVSLRSLQKASRWVWILFALFFLLDLALVTGIRFGSNLWFSRPIHINGPYQFALLAADYFLPATFLWIPLAVQHVGKATLEAEVQGDEA</sequence>
<comment type="caution">
    <text evidence="2">The sequence shown here is derived from an EMBL/GenBank/DDBJ whole genome shotgun (WGS) entry which is preliminary data.</text>
</comment>
<accession>A0A926DSB0</accession>
<keyword evidence="1" id="KW-0812">Transmembrane</keyword>
<keyword evidence="1" id="KW-0472">Membrane</keyword>
<dbReference type="RefSeq" id="WP_177717535.1">
    <property type="nucleotide sequence ID" value="NZ_JACRSQ010000007.1"/>
</dbReference>
<name>A0A926DSB0_9FIRM</name>
<dbReference type="Proteomes" id="UP000657006">
    <property type="component" value="Unassembled WGS sequence"/>
</dbReference>
<organism evidence="2 3">
    <name type="scientific">Bianquea renquensis</name>
    <dbReference type="NCBI Taxonomy" id="2763661"/>
    <lineage>
        <taxon>Bacteria</taxon>
        <taxon>Bacillati</taxon>
        <taxon>Bacillota</taxon>
        <taxon>Clostridia</taxon>
        <taxon>Eubacteriales</taxon>
        <taxon>Bianqueaceae</taxon>
        <taxon>Bianquea</taxon>
    </lineage>
</organism>
<keyword evidence="1" id="KW-1133">Transmembrane helix</keyword>
<feature type="transmembrane region" description="Helical" evidence="1">
    <location>
        <begin position="187"/>
        <end position="207"/>
    </location>
</feature>
<protein>
    <submittedName>
        <fullName evidence="2">Uncharacterized protein</fullName>
    </submittedName>
</protein>
<dbReference type="EMBL" id="JACRSQ010000007">
    <property type="protein sequence ID" value="MBC8543131.1"/>
    <property type="molecule type" value="Genomic_DNA"/>
</dbReference>
<evidence type="ECO:0000256" key="1">
    <source>
        <dbReference type="SAM" id="Phobius"/>
    </source>
</evidence>
<evidence type="ECO:0000313" key="3">
    <source>
        <dbReference type="Proteomes" id="UP000657006"/>
    </source>
</evidence>
<feature type="transmembrane region" description="Helical" evidence="1">
    <location>
        <begin position="147"/>
        <end position="167"/>
    </location>
</feature>